<name>A0ABY7NLW0_9SPHN</name>
<accession>A0ABY7NLW0</accession>
<evidence type="ECO:0000313" key="2">
    <source>
        <dbReference type="Proteomes" id="UP001210865"/>
    </source>
</evidence>
<proteinExistence type="predicted"/>
<dbReference type="EMBL" id="CP115174">
    <property type="protein sequence ID" value="WBO22509.1"/>
    <property type="molecule type" value="Genomic_DNA"/>
</dbReference>
<dbReference type="Proteomes" id="UP001210865">
    <property type="component" value="Chromosome"/>
</dbReference>
<sequence>MMNVVAVQMQSHPWIVGMCMISVMKERYGREGLDDVIKMATRMRRSLLDDEKLHKKGRGKPFGG</sequence>
<keyword evidence="2" id="KW-1185">Reference proteome</keyword>
<gene>
    <name evidence="1" type="ORF">PBT88_20640</name>
</gene>
<reference evidence="1 2" key="1">
    <citation type="submission" date="2022-12" db="EMBL/GenBank/DDBJ databases">
        <title>Sphingomonas abieness sp. nov., an endophytic bacterium isolated from Abies koreana.</title>
        <authorList>
            <person name="Jiang L."/>
            <person name="Lee J."/>
        </authorList>
    </citation>
    <scope>NUCLEOTIDE SEQUENCE [LARGE SCALE GENOMIC DNA]</scope>
    <source>
        <strain evidence="2">PAMB 00755</strain>
    </source>
</reference>
<protein>
    <submittedName>
        <fullName evidence="1">Uncharacterized protein</fullName>
    </submittedName>
</protein>
<dbReference type="RefSeq" id="WP_270077152.1">
    <property type="nucleotide sequence ID" value="NZ_CP115174.1"/>
</dbReference>
<evidence type="ECO:0000313" key="1">
    <source>
        <dbReference type="EMBL" id="WBO22509.1"/>
    </source>
</evidence>
<organism evidence="1 2">
    <name type="scientific">Sphingomonas abietis</name>
    <dbReference type="NCBI Taxonomy" id="3012344"/>
    <lineage>
        <taxon>Bacteria</taxon>
        <taxon>Pseudomonadati</taxon>
        <taxon>Pseudomonadota</taxon>
        <taxon>Alphaproteobacteria</taxon>
        <taxon>Sphingomonadales</taxon>
        <taxon>Sphingomonadaceae</taxon>
        <taxon>Sphingomonas</taxon>
    </lineage>
</organism>